<dbReference type="AlphaFoldDB" id="A0A819LIB7"/>
<dbReference type="InterPro" id="IPR002794">
    <property type="entry name" value="DUF92_TMEM19"/>
</dbReference>
<accession>A0A819LIB7</accession>
<dbReference type="Pfam" id="PF01940">
    <property type="entry name" value="DUF92"/>
    <property type="match status" value="1"/>
</dbReference>
<sequence>MTNDHQIQTKKIYKKTARDHIQVLCDGLIACLYAIGYCWKRNYSGLSLPIDNKYESSIYSIGFIFTIGCCCSDTLASELGSVQAQNNPRLLTNPFRIVPVGTNDAISLVGCSSIDSLLGATLQFSGYDRERNVTVQIPGPSIE</sequence>
<keyword evidence="6 7" id="KW-0472">Membrane</keyword>
<keyword evidence="4 7" id="KW-0812">Transmembrane</keyword>
<organism evidence="8 9">
    <name type="scientific">Rotaria sordida</name>
    <dbReference type="NCBI Taxonomy" id="392033"/>
    <lineage>
        <taxon>Eukaryota</taxon>
        <taxon>Metazoa</taxon>
        <taxon>Spiralia</taxon>
        <taxon>Gnathifera</taxon>
        <taxon>Rotifera</taxon>
        <taxon>Eurotatoria</taxon>
        <taxon>Bdelloidea</taxon>
        <taxon>Philodinida</taxon>
        <taxon>Philodinidae</taxon>
        <taxon>Rotaria</taxon>
    </lineage>
</organism>
<reference evidence="8" key="1">
    <citation type="submission" date="2021-02" db="EMBL/GenBank/DDBJ databases">
        <authorList>
            <person name="Nowell W R."/>
        </authorList>
    </citation>
    <scope>NUCLEOTIDE SEQUENCE</scope>
</reference>
<evidence type="ECO:0000313" key="9">
    <source>
        <dbReference type="Proteomes" id="UP000663836"/>
    </source>
</evidence>
<gene>
    <name evidence="8" type="ORF">JBS370_LOCUS24333</name>
</gene>
<evidence type="ECO:0000256" key="6">
    <source>
        <dbReference type="ARBA" id="ARBA00023136"/>
    </source>
</evidence>
<proteinExistence type="inferred from homology"/>
<comment type="subcellular location">
    <subcellularLocation>
        <location evidence="1">Membrane</location>
        <topology evidence="1">Multi-pass membrane protein</topology>
    </subcellularLocation>
</comment>
<dbReference type="PANTHER" id="PTHR13353">
    <property type="entry name" value="TRANSMEMBRANE PROTEIN 19"/>
    <property type="match status" value="1"/>
</dbReference>
<evidence type="ECO:0000256" key="2">
    <source>
        <dbReference type="ARBA" id="ARBA00009012"/>
    </source>
</evidence>
<evidence type="ECO:0000256" key="4">
    <source>
        <dbReference type="ARBA" id="ARBA00022692"/>
    </source>
</evidence>
<dbReference type="EMBL" id="CAJOBD010003783">
    <property type="protein sequence ID" value="CAF3965523.1"/>
    <property type="molecule type" value="Genomic_DNA"/>
</dbReference>
<comment type="caution">
    <text evidence="8">The sequence shown here is derived from an EMBL/GenBank/DDBJ whole genome shotgun (WGS) entry which is preliminary data.</text>
</comment>
<evidence type="ECO:0000256" key="3">
    <source>
        <dbReference type="ARBA" id="ARBA00014258"/>
    </source>
</evidence>
<feature type="transmembrane region" description="Helical" evidence="7">
    <location>
        <begin position="21"/>
        <end position="37"/>
    </location>
</feature>
<comment type="similarity">
    <text evidence="2">Belongs to the TMEM19 family.</text>
</comment>
<evidence type="ECO:0000313" key="8">
    <source>
        <dbReference type="EMBL" id="CAF3965523.1"/>
    </source>
</evidence>
<dbReference type="Proteomes" id="UP000663836">
    <property type="component" value="Unassembled WGS sequence"/>
</dbReference>
<protein>
    <recommendedName>
        <fullName evidence="3">Transmembrane protein 19</fullName>
    </recommendedName>
</protein>
<dbReference type="PANTHER" id="PTHR13353:SF5">
    <property type="entry name" value="TRANSMEMBRANE PROTEIN 19"/>
    <property type="match status" value="1"/>
</dbReference>
<evidence type="ECO:0000256" key="1">
    <source>
        <dbReference type="ARBA" id="ARBA00004141"/>
    </source>
</evidence>
<evidence type="ECO:0000256" key="5">
    <source>
        <dbReference type="ARBA" id="ARBA00022989"/>
    </source>
</evidence>
<dbReference type="GO" id="GO:0016020">
    <property type="term" value="C:membrane"/>
    <property type="evidence" value="ECO:0007669"/>
    <property type="project" value="UniProtKB-SubCell"/>
</dbReference>
<name>A0A819LIB7_9BILA</name>
<evidence type="ECO:0000256" key="7">
    <source>
        <dbReference type="SAM" id="Phobius"/>
    </source>
</evidence>
<keyword evidence="5 7" id="KW-1133">Transmembrane helix</keyword>